<organism evidence="1 2">
    <name type="scientific">Gottfriedia endophytica</name>
    <dbReference type="NCBI Taxonomy" id="2820819"/>
    <lineage>
        <taxon>Bacteria</taxon>
        <taxon>Bacillati</taxon>
        <taxon>Bacillota</taxon>
        <taxon>Bacilli</taxon>
        <taxon>Bacillales</taxon>
        <taxon>Bacillaceae</taxon>
        <taxon>Gottfriedia</taxon>
    </lineage>
</organism>
<reference evidence="1" key="1">
    <citation type="submission" date="2021-04" db="EMBL/GenBank/DDBJ databases">
        <title>Genome seq and assembly of Bacillus sp.</title>
        <authorList>
            <person name="Chhetri G."/>
        </authorList>
    </citation>
    <scope>NUCLEOTIDE SEQUENCE</scope>
    <source>
        <strain evidence="1">RG28</strain>
    </source>
</reference>
<dbReference type="EMBL" id="JAGIYQ010000005">
    <property type="protein sequence ID" value="MBP0725231.1"/>
    <property type="molecule type" value="Genomic_DNA"/>
</dbReference>
<sequence length="133" mass="14974">MKRAIVFLIALSIIAGFSGCINKKTEETGKTEIMFQLVNPKDGSLSETKVIKDKKEVSSIQAVLKSIEWTRAYPKMARYPDVEFWVHVEGAKVGNKYQFWYNSKVSNILSMAQGLGDISKEDARTLVKLLLSK</sequence>
<dbReference type="RefSeq" id="WP_209404582.1">
    <property type="nucleotide sequence ID" value="NZ_JAGIYQ010000005.1"/>
</dbReference>
<protein>
    <recommendedName>
        <fullName evidence="3">Lipoprotein</fullName>
    </recommendedName>
</protein>
<keyword evidence="2" id="KW-1185">Reference proteome</keyword>
<dbReference type="Proteomes" id="UP000682134">
    <property type="component" value="Unassembled WGS sequence"/>
</dbReference>
<evidence type="ECO:0008006" key="3">
    <source>
        <dbReference type="Google" id="ProtNLM"/>
    </source>
</evidence>
<proteinExistence type="predicted"/>
<accession>A0A940NQX0</accession>
<evidence type="ECO:0000313" key="2">
    <source>
        <dbReference type="Proteomes" id="UP000682134"/>
    </source>
</evidence>
<comment type="caution">
    <text evidence="1">The sequence shown here is derived from an EMBL/GenBank/DDBJ whole genome shotgun (WGS) entry which is preliminary data.</text>
</comment>
<evidence type="ECO:0000313" key="1">
    <source>
        <dbReference type="EMBL" id="MBP0725231.1"/>
    </source>
</evidence>
<dbReference type="AlphaFoldDB" id="A0A940NQX0"/>
<dbReference type="PROSITE" id="PS51257">
    <property type="entry name" value="PROKAR_LIPOPROTEIN"/>
    <property type="match status" value="1"/>
</dbReference>
<gene>
    <name evidence="1" type="ORF">J5Y03_08510</name>
</gene>
<name>A0A940NQX0_9BACI</name>